<dbReference type="EMBL" id="JAVRRR010000186">
    <property type="protein sequence ID" value="KAK5144937.1"/>
    <property type="molecule type" value="Genomic_DNA"/>
</dbReference>
<feature type="domain" description="DUF4470" evidence="1">
    <location>
        <begin position="1"/>
        <end position="63"/>
    </location>
</feature>
<reference evidence="2 3" key="1">
    <citation type="submission" date="2023-08" db="EMBL/GenBank/DDBJ databases">
        <title>Black Yeasts Isolated from many extreme environments.</title>
        <authorList>
            <person name="Coleine C."/>
            <person name="Stajich J.E."/>
            <person name="Selbmann L."/>
        </authorList>
    </citation>
    <scope>NUCLEOTIDE SEQUENCE [LARGE SCALE GENOMIC DNA]</scope>
    <source>
        <strain evidence="2 3">CCFEE 5386</strain>
    </source>
</reference>
<sequence length="392" mass="45085">MRNVLETVSCLPQTYGKTVSMHINDKDFDIVARNLIITLAAFVAPDDAQAVDCMLHIWYSAMITRTHEDFLWARLRPLISDVVLKIERKAPDAVLGKTWIFSAGTCRAELTKSQWDLLLSYFEVPAALTTERAQQIRTAVTLAPERQDHRDRHLCAQKPAHRACLWKFREDGILLPFSSSREHFIVPNPYSAPYHRRGDLVTDSCFRTFYQSDDWPMKDSADPLAGWSFPEILQVYSGPASNDLYGKLYIHVRERLTTFRQRLSVRRCEFSFLSVNAKELLTRMDNIRFARIEVSNITDVGYLGMPQTAAYLGRLLDHPRGNPYSTLISLFLNAVDEAERSLGDMEMQMRDMVRAMPFFNRGGKPKSRYDPRIVLSTAAKDLMRDGDHYFNM</sequence>
<organism evidence="2 3">
    <name type="scientific">Rachicladosporium monterosium</name>
    <dbReference type="NCBI Taxonomy" id="1507873"/>
    <lineage>
        <taxon>Eukaryota</taxon>
        <taxon>Fungi</taxon>
        <taxon>Dikarya</taxon>
        <taxon>Ascomycota</taxon>
        <taxon>Pezizomycotina</taxon>
        <taxon>Dothideomycetes</taxon>
        <taxon>Dothideomycetidae</taxon>
        <taxon>Cladosporiales</taxon>
        <taxon>Cladosporiaceae</taxon>
        <taxon>Rachicladosporium</taxon>
    </lineage>
</organism>
<accession>A0ABR0LA13</accession>
<gene>
    <name evidence="2" type="ORF">LTR32_003221</name>
</gene>
<dbReference type="Pfam" id="PF14737">
    <property type="entry name" value="DUF4470"/>
    <property type="match status" value="1"/>
</dbReference>
<evidence type="ECO:0000313" key="2">
    <source>
        <dbReference type="EMBL" id="KAK5144937.1"/>
    </source>
</evidence>
<evidence type="ECO:0000313" key="3">
    <source>
        <dbReference type="Proteomes" id="UP001308179"/>
    </source>
</evidence>
<protein>
    <recommendedName>
        <fullName evidence="1">DUF4470 domain-containing protein</fullName>
    </recommendedName>
</protein>
<evidence type="ECO:0000259" key="1">
    <source>
        <dbReference type="Pfam" id="PF14737"/>
    </source>
</evidence>
<proteinExistence type="predicted"/>
<keyword evidence="3" id="KW-1185">Reference proteome</keyword>
<dbReference type="InterPro" id="IPR027974">
    <property type="entry name" value="DUF4470"/>
</dbReference>
<dbReference type="Proteomes" id="UP001308179">
    <property type="component" value="Unassembled WGS sequence"/>
</dbReference>
<comment type="caution">
    <text evidence="2">The sequence shown here is derived from an EMBL/GenBank/DDBJ whole genome shotgun (WGS) entry which is preliminary data.</text>
</comment>
<name>A0ABR0LA13_9PEZI</name>